<name>A0ABQ6VFG0_9CORY</name>
<protein>
    <submittedName>
        <fullName evidence="3">DUF4232 domain-containing protein</fullName>
    </submittedName>
</protein>
<evidence type="ECO:0000256" key="1">
    <source>
        <dbReference type="SAM" id="MobiDB-lite"/>
    </source>
</evidence>
<evidence type="ECO:0000259" key="2">
    <source>
        <dbReference type="Pfam" id="PF14016"/>
    </source>
</evidence>
<evidence type="ECO:0000313" key="3">
    <source>
        <dbReference type="EMBL" id="KAB3523157.1"/>
    </source>
</evidence>
<dbReference type="EMBL" id="WBZJ01000001">
    <property type="protein sequence ID" value="KAB3523157.1"/>
    <property type="molecule type" value="Genomic_DNA"/>
</dbReference>
<feature type="domain" description="DUF4232" evidence="2">
    <location>
        <begin position="70"/>
        <end position="194"/>
    </location>
</feature>
<comment type="caution">
    <text evidence="3">The sequence shown here is derived from an EMBL/GenBank/DDBJ whole genome shotgun (WGS) entry which is preliminary data.</text>
</comment>
<gene>
    <name evidence="3" type="ORF">F8377_03145</name>
</gene>
<feature type="compositionally biased region" description="Polar residues" evidence="1">
    <location>
        <begin position="44"/>
        <end position="59"/>
    </location>
</feature>
<proteinExistence type="predicted"/>
<feature type="region of interest" description="Disordered" evidence="1">
    <location>
        <begin position="44"/>
        <end position="70"/>
    </location>
</feature>
<sequence>MTFHSPRLNERSQARRHGRSAAVVLVASAALGLTGCAENNTTNEAEFSSAATRQETQAEPTGDAPRTSQCKTSNLELSVANLQGAAGSKDFDIVFKNIGDDQCTLEGYPGVSLVTDNNGTQLGEAAERENGVKPKPVTLAPDATATAAVSLTNAGALPPHECQPTLADGLRVYPPNETASAFIKVNDLEGCHGKEKLLKVLPVTSDA</sequence>
<dbReference type="Pfam" id="PF14016">
    <property type="entry name" value="DUF4232"/>
    <property type="match status" value="1"/>
</dbReference>
<keyword evidence="4" id="KW-1185">Reference proteome</keyword>
<evidence type="ECO:0000313" key="4">
    <source>
        <dbReference type="Proteomes" id="UP000436181"/>
    </source>
</evidence>
<dbReference type="Proteomes" id="UP000436181">
    <property type="component" value="Unassembled WGS sequence"/>
</dbReference>
<organism evidence="3 4">
    <name type="scientific">Corynebacterium zhongnanshanii</name>
    <dbReference type="NCBI Taxonomy" id="2768834"/>
    <lineage>
        <taxon>Bacteria</taxon>
        <taxon>Bacillati</taxon>
        <taxon>Actinomycetota</taxon>
        <taxon>Actinomycetes</taxon>
        <taxon>Mycobacteriales</taxon>
        <taxon>Corynebacteriaceae</taxon>
        <taxon>Corynebacterium</taxon>
    </lineage>
</organism>
<dbReference type="InterPro" id="IPR025326">
    <property type="entry name" value="DUF4232"/>
</dbReference>
<reference evidence="3 4" key="1">
    <citation type="submission" date="2019-10" db="EMBL/GenBank/DDBJ databases">
        <title>Corynebacterium sp novel species isolated from the respiratory tract of Marmot.</title>
        <authorList>
            <person name="Zhang G."/>
        </authorList>
    </citation>
    <scope>NUCLEOTIDE SEQUENCE [LARGE SCALE GENOMIC DNA]</scope>
    <source>
        <strain evidence="3 4">336</strain>
    </source>
</reference>
<dbReference type="RefSeq" id="WP_151843935.1">
    <property type="nucleotide sequence ID" value="NZ_WBZJ01000001.1"/>
</dbReference>
<accession>A0ABQ6VFG0</accession>